<proteinExistence type="predicted"/>
<organism evidence="1 2">
    <name type="scientific">Eucalyptus globulus</name>
    <name type="common">Tasmanian blue gum</name>
    <dbReference type="NCBI Taxonomy" id="34317"/>
    <lineage>
        <taxon>Eukaryota</taxon>
        <taxon>Viridiplantae</taxon>
        <taxon>Streptophyta</taxon>
        <taxon>Embryophyta</taxon>
        <taxon>Tracheophyta</taxon>
        <taxon>Spermatophyta</taxon>
        <taxon>Magnoliopsida</taxon>
        <taxon>eudicotyledons</taxon>
        <taxon>Gunneridae</taxon>
        <taxon>Pentapetalae</taxon>
        <taxon>rosids</taxon>
        <taxon>malvids</taxon>
        <taxon>Myrtales</taxon>
        <taxon>Myrtaceae</taxon>
        <taxon>Myrtoideae</taxon>
        <taxon>Eucalypteae</taxon>
        <taxon>Eucalyptus</taxon>
    </lineage>
</organism>
<protein>
    <submittedName>
        <fullName evidence="1">Uncharacterized protein</fullName>
    </submittedName>
</protein>
<reference evidence="1 2" key="1">
    <citation type="submission" date="2024-11" db="EMBL/GenBank/DDBJ databases">
        <title>Chromosome-level genome assembly of Eucalyptus globulus Labill. provides insights into its genome evolution.</title>
        <authorList>
            <person name="Li X."/>
        </authorList>
    </citation>
    <scope>NUCLEOTIDE SEQUENCE [LARGE SCALE GENOMIC DNA]</scope>
    <source>
        <strain evidence="1">CL2024</strain>
        <tissue evidence="1">Fresh tender leaves</tissue>
    </source>
</reference>
<dbReference type="AlphaFoldDB" id="A0ABD3LC26"/>
<keyword evidence="2" id="KW-1185">Reference proteome</keyword>
<accession>A0ABD3LC26</accession>
<evidence type="ECO:0000313" key="1">
    <source>
        <dbReference type="EMBL" id="KAL3748154.1"/>
    </source>
</evidence>
<dbReference type="EMBL" id="JBJKBG010000002">
    <property type="protein sequence ID" value="KAL3748154.1"/>
    <property type="molecule type" value="Genomic_DNA"/>
</dbReference>
<gene>
    <name evidence="1" type="ORF">ACJRO7_009393</name>
</gene>
<name>A0ABD3LC26_EUCGL</name>
<evidence type="ECO:0000313" key="2">
    <source>
        <dbReference type="Proteomes" id="UP001634007"/>
    </source>
</evidence>
<sequence length="116" mass="12765">MMKEMSIERKWVAIAVAAYLLVMVDLLPSLMSASLLPTQHVPDAPGVSEEGKTGSLRKALGGGFKLKGAIGLDSYVDFEKKKRRKAIESRRLRASPIMPPPSPHFNYGCIVHETPF</sequence>
<comment type="caution">
    <text evidence="1">The sequence shown here is derived from an EMBL/GenBank/DDBJ whole genome shotgun (WGS) entry which is preliminary data.</text>
</comment>
<dbReference type="Proteomes" id="UP001634007">
    <property type="component" value="Unassembled WGS sequence"/>
</dbReference>